<sequence>MEAYMVGDMRIGYVCVVGSYSNE</sequence>
<evidence type="ECO:0000313" key="1">
    <source>
        <dbReference type="EMBL" id="KAF7818774.1"/>
    </source>
</evidence>
<name>A0A834TJR3_9FABA</name>
<evidence type="ECO:0000313" key="2">
    <source>
        <dbReference type="Proteomes" id="UP000634136"/>
    </source>
</evidence>
<proteinExistence type="predicted"/>
<reference evidence="1" key="1">
    <citation type="submission" date="2020-09" db="EMBL/GenBank/DDBJ databases">
        <title>Genome-Enabled Discovery of Anthraquinone Biosynthesis in Senna tora.</title>
        <authorList>
            <person name="Kang S.-H."/>
            <person name="Pandey R.P."/>
            <person name="Lee C.-M."/>
            <person name="Sim J.-S."/>
            <person name="Jeong J.-T."/>
            <person name="Choi B.-S."/>
            <person name="Jung M."/>
            <person name="Ginzburg D."/>
            <person name="Zhao K."/>
            <person name="Won S.Y."/>
            <person name="Oh T.-J."/>
            <person name="Yu Y."/>
            <person name="Kim N.-H."/>
            <person name="Lee O.R."/>
            <person name="Lee T.-H."/>
            <person name="Bashyal P."/>
            <person name="Kim T.-S."/>
            <person name="Lee W.-H."/>
            <person name="Kawkins C."/>
            <person name="Kim C.-K."/>
            <person name="Kim J.S."/>
            <person name="Ahn B.O."/>
            <person name="Rhee S.Y."/>
            <person name="Sohng J.K."/>
        </authorList>
    </citation>
    <scope>NUCLEOTIDE SEQUENCE</scope>
    <source>
        <tissue evidence="1">Leaf</tissue>
    </source>
</reference>
<organism evidence="1 2">
    <name type="scientific">Senna tora</name>
    <dbReference type="NCBI Taxonomy" id="362788"/>
    <lineage>
        <taxon>Eukaryota</taxon>
        <taxon>Viridiplantae</taxon>
        <taxon>Streptophyta</taxon>
        <taxon>Embryophyta</taxon>
        <taxon>Tracheophyta</taxon>
        <taxon>Spermatophyta</taxon>
        <taxon>Magnoliopsida</taxon>
        <taxon>eudicotyledons</taxon>
        <taxon>Gunneridae</taxon>
        <taxon>Pentapetalae</taxon>
        <taxon>rosids</taxon>
        <taxon>fabids</taxon>
        <taxon>Fabales</taxon>
        <taxon>Fabaceae</taxon>
        <taxon>Caesalpinioideae</taxon>
        <taxon>Cassia clade</taxon>
        <taxon>Senna</taxon>
    </lineage>
</organism>
<comment type="caution">
    <text evidence="1">The sequence shown here is derived from an EMBL/GenBank/DDBJ whole genome shotgun (WGS) entry which is preliminary data.</text>
</comment>
<dbReference type="AlphaFoldDB" id="A0A834TJR3"/>
<keyword evidence="2" id="KW-1185">Reference proteome</keyword>
<accession>A0A834TJR3</accession>
<protein>
    <submittedName>
        <fullName evidence="1">Uncharacterized protein</fullName>
    </submittedName>
</protein>
<dbReference type="Proteomes" id="UP000634136">
    <property type="component" value="Unassembled WGS sequence"/>
</dbReference>
<dbReference type="EMBL" id="JAAIUW010000008">
    <property type="protein sequence ID" value="KAF7818774.1"/>
    <property type="molecule type" value="Genomic_DNA"/>
</dbReference>
<gene>
    <name evidence="1" type="ORF">G2W53_024229</name>
</gene>